<dbReference type="EMBL" id="QFNK01000029">
    <property type="protein sequence ID" value="PZO88081.1"/>
    <property type="molecule type" value="Genomic_DNA"/>
</dbReference>
<dbReference type="SUPFAM" id="SSF55120">
    <property type="entry name" value="Pseudouridine synthase"/>
    <property type="match status" value="1"/>
</dbReference>
<dbReference type="InterPro" id="IPR020103">
    <property type="entry name" value="PsdUridine_synth_cat_dom_sf"/>
</dbReference>
<dbReference type="Gene3D" id="3.10.290.10">
    <property type="entry name" value="RNA-binding S4 domain"/>
    <property type="match status" value="1"/>
</dbReference>
<dbReference type="PROSITE" id="PS50889">
    <property type="entry name" value="S4"/>
    <property type="match status" value="1"/>
</dbReference>
<protein>
    <recommendedName>
        <fullName evidence="5">Pseudouridine synthase</fullName>
        <ecNumber evidence="5">5.4.99.-</ecNumber>
    </recommendedName>
</protein>
<evidence type="ECO:0000256" key="5">
    <source>
        <dbReference type="RuleBase" id="RU003887"/>
    </source>
</evidence>
<evidence type="ECO:0000256" key="2">
    <source>
        <dbReference type="ARBA" id="ARBA00022884"/>
    </source>
</evidence>
<dbReference type="Gene3D" id="3.30.70.1560">
    <property type="entry name" value="Alpha-L RNA-binding motif"/>
    <property type="match status" value="1"/>
</dbReference>
<dbReference type="GO" id="GO:0006364">
    <property type="term" value="P:rRNA processing"/>
    <property type="evidence" value="ECO:0007669"/>
    <property type="project" value="UniProtKB-ARBA"/>
</dbReference>
<comment type="caution">
    <text evidence="7">The sequence shown here is derived from an EMBL/GenBank/DDBJ whole genome shotgun (WGS) entry which is preliminary data.</text>
</comment>
<dbReference type="GO" id="GO:0140098">
    <property type="term" value="F:catalytic activity, acting on RNA"/>
    <property type="evidence" value="ECO:0007669"/>
    <property type="project" value="UniProtKB-ARBA"/>
</dbReference>
<dbReference type="InterPro" id="IPR042092">
    <property type="entry name" value="PsdUridine_s_RsuA/RluB/E/F_cat"/>
</dbReference>
<dbReference type="InterPro" id="IPR006145">
    <property type="entry name" value="PsdUridine_synth_RsuA/RluA"/>
</dbReference>
<dbReference type="GO" id="GO:0009982">
    <property type="term" value="F:pseudouridine synthase activity"/>
    <property type="evidence" value="ECO:0007669"/>
    <property type="project" value="InterPro"/>
</dbReference>
<dbReference type="PROSITE" id="PS01149">
    <property type="entry name" value="PSI_RSU"/>
    <property type="match status" value="1"/>
</dbReference>
<dbReference type="PANTHER" id="PTHR47683:SF4">
    <property type="entry name" value="PSEUDOURIDINE SYNTHASE"/>
    <property type="match status" value="1"/>
</dbReference>
<evidence type="ECO:0000313" key="7">
    <source>
        <dbReference type="EMBL" id="PZO88081.1"/>
    </source>
</evidence>
<dbReference type="Pfam" id="PF00849">
    <property type="entry name" value="PseudoU_synth_2"/>
    <property type="match status" value="1"/>
</dbReference>
<evidence type="ECO:0000256" key="3">
    <source>
        <dbReference type="ARBA" id="ARBA00023235"/>
    </source>
</evidence>
<dbReference type="InterPro" id="IPR036986">
    <property type="entry name" value="S4_RNA-bd_sf"/>
</dbReference>
<dbReference type="EC" id="5.4.99.-" evidence="5"/>
<reference evidence="7 8" key="1">
    <citation type="submission" date="2017-08" db="EMBL/GenBank/DDBJ databases">
        <title>Infants hospitalized years apart are colonized by the same room-sourced microbial strains.</title>
        <authorList>
            <person name="Brooks B."/>
            <person name="Olm M.R."/>
            <person name="Firek B.A."/>
            <person name="Baker R."/>
            <person name="Thomas B.C."/>
            <person name="Morowitz M.J."/>
            <person name="Banfield J.F."/>
        </authorList>
    </citation>
    <scope>NUCLEOTIDE SEQUENCE [LARGE SCALE GENOMIC DNA]</scope>
    <source>
        <strain evidence="7">S2_018_000_R2_104</strain>
    </source>
</reference>
<dbReference type="PANTHER" id="PTHR47683">
    <property type="entry name" value="PSEUDOURIDINE SYNTHASE FAMILY PROTEIN-RELATED"/>
    <property type="match status" value="1"/>
</dbReference>
<dbReference type="Proteomes" id="UP000249557">
    <property type="component" value="Unassembled WGS sequence"/>
</dbReference>
<comment type="similarity">
    <text evidence="1 5">Belongs to the pseudouridine synthase RsuA family.</text>
</comment>
<dbReference type="InterPro" id="IPR050343">
    <property type="entry name" value="RsuA_PseudoU_synthase"/>
</dbReference>
<name>A0A2W5BYD5_9BACT</name>
<dbReference type="Gene3D" id="3.30.70.580">
    <property type="entry name" value="Pseudouridine synthase I, catalytic domain, N-terminal subdomain"/>
    <property type="match status" value="1"/>
</dbReference>
<feature type="domain" description="Pseudouridine synthase RsuA/RluA-like" evidence="6">
    <location>
        <begin position="67"/>
        <end position="198"/>
    </location>
</feature>
<organism evidence="7 8">
    <name type="scientific">Micavibrio aeruginosavorus</name>
    <dbReference type="NCBI Taxonomy" id="349221"/>
    <lineage>
        <taxon>Bacteria</taxon>
        <taxon>Pseudomonadati</taxon>
        <taxon>Bdellovibrionota</taxon>
        <taxon>Bdellovibrionia</taxon>
        <taxon>Bdellovibrionales</taxon>
        <taxon>Pseudobdellovibrionaceae</taxon>
        <taxon>Micavibrio</taxon>
    </lineage>
</organism>
<proteinExistence type="inferred from homology"/>
<accession>A0A2W5BYD5</accession>
<gene>
    <name evidence="7" type="ORF">DI626_02570</name>
</gene>
<dbReference type="SUPFAM" id="SSF55174">
    <property type="entry name" value="Alpha-L RNA-binding motif"/>
    <property type="match status" value="1"/>
</dbReference>
<sequence>MPKTRIDRLLSNLGYGSRKDVTAAVKSGAFVAGGVTYKDASAQIDTNLLAEATFDGEPLDPPSPLTLLLNKPRGYTCSHDEAGLLIYDLLPPRFKLRTPALSSAGRLDKDSTGLVILTDDGQLLHKIISPKKHAEKHYHVSLRDPLRGDESALFATGEFCMSKDPKPLKPAKWIPDGANSGVMILSEGRYHQIRRMFATLDNHVETLHRFQIGGLTLGDLAEGAHLRLNDTETALITG</sequence>
<keyword evidence="3 5" id="KW-0413">Isomerase</keyword>
<dbReference type="NCBIfam" id="TIGR00093">
    <property type="entry name" value="pseudouridine synthase"/>
    <property type="match status" value="1"/>
</dbReference>
<dbReference type="InterPro" id="IPR000748">
    <property type="entry name" value="PsdUridine_synth_RsuA/RluB/E/F"/>
</dbReference>
<keyword evidence="2 4" id="KW-0694">RNA-binding</keyword>
<evidence type="ECO:0000256" key="1">
    <source>
        <dbReference type="ARBA" id="ARBA00008348"/>
    </source>
</evidence>
<dbReference type="AlphaFoldDB" id="A0A2W5BYD5"/>
<evidence type="ECO:0000259" key="6">
    <source>
        <dbReference type="Pfam" id="PF00849"/>
    </source>
</evidence>
<dbReference type="InterPro" id="IPR020094">
    <property type="entry name" value="TruA/RsuA/RluB/E/F_N"/>
</dbReference>
<dbReference type="GO" id="GO:0003723">
    <property type="term" value="F:RNA binding"/>
    <property type="evidence" value="ECO:0007669"/>
    <property type="project" value="UniProtKB-KW"/>
</dbReference>
<dbReference type="InterPro" id="IPR018496">
    <property type="entry name" value="PsdUridine_synth_RsuA/RluB_CS"/>
</dbReference>
<evidence type="ECO:0000256" key="4">
    <source>
        <dbReference type="PROSITE-ProRule" id="PRU00182"/>
    </source>
</evidence>
<dbReference type="GO" id="GO:0001522">
    <property type="term" value="P:pseudouridine synthesis"/>
    <property type="evidence" value="ECO:0007669"/>
    <property type="project" value="InterPro"/>
</dbReference>
<evidence type="ECO:0000313" key="8">
    <source>
        <dbReference type="Proteomes" id="UP000249557"/>
    </source>
</evidence>